<dbReference type="GO" id="GO:0006825">
    <property type="term" value="P:copper ion transport"/>
    <property type="evidence" value="ECO:0007669"/>
    <property type="project" value="InterPro"/>
</dbReference>
<feature type="transmembrane region" description="Helical" evidence="6">
    <location>
        <begin position="448"/>
        <end position="466"/>
    </location>
</feature>
<feature type="transmembrane region" description="Helical" evidence="6">
    <location>
        <begin position="224"/>
        <end position="247"/>
    </location>
</feature>
<keyword evidence="4 6" id="KW-1133">Transmembrane helix</keyword>
<evidence type="ECO:0000256" key="3">
    <source>
        <dbReference type="ARBA" id="ARBA00022692"/>
    </source>
</evidence>
<dbReference type="InterPro" id="IPR008457">
    <property type="entry name" value="Cu-R_CopD_dom"/>
</dbReference>
<proteinExistence type="predicted"/>
<evidence type="ECO:0000256" key="5">
    <source>
        <dbReference type="ARBA" id="ARBA00023136"/>
    </source>
</evidence>
<feature type="transmembrane region" description="Helical" evidence="6">
    <location>
        <begin position="268"/>
        <end position="290"/>
    </location>
</feature>
<protein>
    <submittedName>
        <fullName evidence="8">Putative copper resistance protein D</fullName>
    </submittedName>
</protein>
<evidence type="ECO:0000313" key="8">
    <source>
        <dbReference type="EMBL" id="NYF53843.1"/>
    </source>
</evidence>
<feature type="domain" description="Copper resistance protein D" evidence="7">
    <location>
        <begin position="184"/>
        <end position="283"/>
    </location>
</feature>
<keyword evidence="2" id="KW-1003">Cell membrane</keyword>
<sequence length="535" mass="58227">MIWFLRDIDLLSVLARAATLAFEALLLGGVAFLLAVVRPARASGTVEDLCRRGIRMAALAFVVGQLALIAFSGAILMSGSDLTFKDVTTTGFFRADFFAILFAIGLWSCARFKSNKATVALFPLSLLLLAATVSTSHAAARIDHRVLLAILTAAHHLGTAVWIGAMAYLLISLGRVEDTNEARQLTQRYSRMALIGAATLVLAGVGMAWFYVGSWSGMYTTAYGIMLVAKIFLLLAMITLGAGNWFLVRRLASDPEPLLVRLRRVVEAEVCLGFLAVLTAASLTAQAPAIDVNAQDRLTSHEIYVRLHPETPRMSSPPLTALAAPSSLAEAVQDSQFVATVGSDDIDRAWSEYNHHWAGLIVLIAGLLALLSRYRTMRWARFWPLTFAGLAVFILLRADPENWPLGPRPFWQSFAAPDVLQHRVGALLIVVFAAFECAVQAGKLKARWASYVFPAMCALGAALLLTHEHSAKDVKESMLAELSHTPVALLGITAGCSRWLDLRLPRSRMASIASYLWPVCLALVGIVLLNYRELP</sequence>
<comment type="caution">
    <text evidence="8">The sequence shown here is derived from an EMBL/GenBank/DDBJ whole genome shotgun (WGS) entry which is preliminary data.</text>
</comment>
<dbReference type="PANTHER" id="PTHR34820">
    <property type="entry name" value="INNER MEMBRANE PROTEIN YEBZ"/>
    <property type="match status" value="1"/>
</dbReference>
<evidence type="ECO:0000256" key="6">
    <source>
        <dbReference type="SAM" id="Phobius"/>
    </source>
</evidence>
<evidence type="ECO:0000313" key="9">
    <source>
        <dbReference type="Proteomes" id="UP000534186"/>
    </source>
</evidence>
<name>A0A7Y9NRV6_9BACT</name>
<feature type="transmembrane region" description="Helical" evidence="6">
    <location>
        <begin position="420"/>
        <end position="439"/>
    </location>
</feature>
<comment type="subcellular location">
    <subcellularLocation>
        <location evidence="1">Cell membrane</location>
        <topology evidence="1">Multi-pass membrane protein</topology>
    </subcellularLocation>
</comment>
<feature type="transmembrane region" description="Helical" evidence="6">
    <location>
        <begin position="512"/>
        <end position="531"/>
    </location>
</feature>
<evidence type="ECO:0000256" key="4">
    <source>
        <dbReference type="ARBA" id="ARBA00022989"/>
    </source>
</evidence>
<dbReference type="PANTHER" id="PTHR34820:SF4">
    <property type="entry name" value="INNER MEMBRANE PROTEIN YEBZ"/>
    <property type="match status" value="1"/>
</dbReference>
<dbReference type="AlphaFoldDB" id="A0A7Y9NRV6"/>
<feature type="transmembrane region" description="Helical" evidence="6">
    <location>
        <begin position="146"/>
        <end position="171"/>
    </location>
</feature>
<feature type="transmembrane region" description="Helical" evidence="6">
    <location>
        <begin position="58"/>
        <end position="79"/>
    </location>
</feature>
<reference evidence="8 9" key="1">
    <citation type="submission" date="2020-07" db="EMBL/GenBank/DDBJ databases">
        <title>Genomic Encyclopedia of Type Strains, Phase IV (KMG-V): Genome sequencing to study the core and pangenomes of soil and plant-associated prokaryotes.</title>
        <authorList>
            <person name="Whitman W."/>
        </authorList>
    </citation>
    <scope>NUCLEOTIDE SEQUENCE [LARGE SCALE GENOMIC DNA]</scope>
    <source>
        <strain evidence="8 9">M8UP30</strain>
    </source>
</reference>
<evidence type="ECO:0000256" key="1">
    <source>
        <dbReference type="ARBA" id="ARBA00004651"/>
    </source>
</evidence>
<dbReference type="GO" id="GO:0005886">
    <property type="term" value="C:plasma membrane"/>
    <property type="evidence" value="ECO:0007669"/>
    <property type="project" value="UniProtKB-SubCell"/>
</dbReference>
<organism evidence="8 9">
    <name type="scientific">Tunturiibacter lichenicola</name>
    <dbReference type="NCBI Taxonomy" id="2051959"/>
    <lineage>
        <taxon>Bacteria</taxon>
        <taxon>Pseudomonadati</taxon>
        <taxon>Acidobacteriota</taxon>
        <taxon>Terriglobia</taxon>
        <taxon>Terriglobales</taxon>
        <taxon>Acidobacteriaceae</taxon>
        <taxon>Tunturiibacter</taxon>
    </lineage>
</organism>
<dbReference type="EMBL" id="JACCCV010000002">
    <property type="protein sequence ID" value="NYF53843.1"/>
    <property type="molecule type" value="Genomic_DNA"/>
</dbReference>
<feature type="transmembrane region" description="Helical" evidence="6">
    <location>
        <begin position="192"/>
        <end position="212"/>
    </location>
</feature>
<feature type="transmembrane region" description="Helical" evidence="6">
    <location>
        <begin position="91"/>
        <end position="110"/>
    </location>
</feature>
<feature type="transmembrane region" description="Helical" evidence="6">
    <location>
        <begin position="117"/>
        <end position="140"/>
    </location>
</feature>
<evidence type="ECO:0000256" key="2">
    <source>
        <dbReference type="ARBA" id="ARBA00022475"/>
    </source>
</evidence>
<evidence type="ECO:0000259" key="7">
    <source>
        <dbReference type="Pfam" id="PF05425"/>
    </source>
</evidence>
<feature type="transmembrane region" description="Helical" evidence="6">
    <location>
        <begin position="353"/>
        <end position="370"/>
    </location>
</feature>
<dbReference type="Proteomes" id="UP000534186">
    <property type="component" value="Unassembled WGS sequence"/>
</dbReference>
<feature type="transmembrane region" description="Helical" evidence="6">
    <location>
        <begin position="382"/>
        <end position="400"/>
    </location>
</feature>
<accession>A0A7Y9NRV6</accession>
<gene>
    <name evidence="8" type="ORF">HDF12_004242</name>
</gene>
<keyword evidence="3 6" id="KW-0812">Transmembrane</keyword>
<keyword evidence="5 6" id="KW-0472">Membrane</keyword>
<dbReference type="InterPro" id="IPR032694">
    <property type="entry name" value="CopC/D"/>
</dbReference>
<feature type="transmembrane region" description="Helical" evidence="6">
    <location>
        <begin position="13"/>
        <end position="37"/>
    </location>
</feature>
<dbReference type="Pfam" id="PF05425">
    <property type="entry name" value="CopD"/>
    <property type="match status" value="1"/>
</dbReference>